<accession>A0AC61QZZ8</accession>
<protein>
    <submittedName>
        <fullName evidence="1">Uncharacterized protein</fullName>
    </submittedName>
</protein>
<name>A0AC61QZZ8_9FIRM</name>
<comment type="caution">
    <text evidence="1">The sequence shown here is derived from an EMBL/GenBank/DDBJ whole genome shotgun (WGS) entry which is preliminary data.</text>
</comment>
<reference evidence="1" key="1">
    <citation type="submission" date="2019-04" db="EMBL/GenBank/DDBJ databases">
        <title>Microbes associate with the intestines of laboratory mice.</title>
        <authorList>
            <person name="Navarre W."/>
            <person name="Wong E."/>
            <person name="Huang K."/>
            <person name="Tropini C."/>
            <person name="Ng K."/>
            <person name="Yu B."/>
        </authorList>
    </citation>
    <scope>NUCLEOTIDE SEQUENCE</scope>
    <source>
        <strain evidence="1">NM72_1-8</strain>
    </source>
</reference>
<gene>
    <name evidence="1" type="ORF">E5357_07660</name>
</gene>
<dbReference type="EMBL" id="SRZB01000013">
    <property type="protein sequence ID" value="TGX98831.1"/>
    <property type="molecule type" value="Genomic_DNA"/>
</dbReference>
<sequence>MIIGRVEITSCQYCGGNDFRYGYQSGDNRLCGAPGFLENQEPIHHLVCAECGAIVFSWITNPRKYSKNIPEKSI</sequence>
<evidence type="ECO:0000313" key="2">
    <source>
        <dbReference type="Proteomes" id="UP000307720"/>
    </source>
</evidence>
<keyword evidence="2" id="KW-1185">Reference proteome</keyword>
<proteinExistence type="predicted"/>
<dbReference type="Proteomes" id="UP000307720">
    <property type="component" value="Unassembled WGS sequence"/>
</dbReference>
<organism evidence="1 2">
    <name type="scientific">Hominisplanchenecus murintestinalis</name>
    <dbReference type="NCBI Taxonomy" id="2941517"/>
    <lineage>
        <taxon>Bacteria</taxon>
        <taxon>Bacillati</taxon>
        <taxon>Bacillota</taxon>
        <taxon>Clostridia</taxon>
        <taxon>Lachnospirales</taxon>
        <taxon>Lachnospiraceae</taxon>
        <taxon>Hominisplanchenecus</taxon>
    </lineage>
</organism>
<evidence type="ECO:0000313" key="1">
    <source>
        <dbReference type="EMBL" id="TGX98831.1"/>
    </source>
</evidence>